<dbReference type="NCBIfam" id="NF010684">
    <property type="entry name" value="PRK14084.1"/>
    <property type="match status" value="1"/>
</dbReference>
<dbReference type="CDD" id="cd17532">
    <property type="entry name" value="REC_LytTR_AlgR-like"/>
    <property type="match status" value="1"/>
</dbReference>
<evidence type="ECO:0000256" key="5">
    <source>
        <dbReference type="ARBA" id="ARBA00023125"/>
    </source>
</evidence>
<reference evidence="10 11" key="1">
    <citation type="journal article" date="2013" name="Genome Announc.">
        <title>Genome Sequence of Staphylococcus massiliensis Strain S46, Isolated from the Surface of Healthy Human Skin.</title>
        <authorList>
            <person name="Srivastav R."/>
            <person name="Singh A."/>
            <person name="Jangir P.K."/>
            <person name="Kumari C."/>
            <person name="Muduli S."/>
            <person name="Sharma R."/>
        </authorList>
    </citation>
    <scope>NUCLEOTIDE SEQUENCE [LARGE SCALE GENOMIC DNA]</scope>
    <source>
        <strain evidence="10 11">S46</strain>
    </source>
</reference>
<dbReference type="STRING" id="1229783.C273_05467"/>
<dbReference type="GO" id="GO:0005737">
    <property type="term" value="C:cytoplasm"/>
    <property type="evidence" value="ECO:0007669"/>
    <property type="project" value="UniProtKB-SubCell"/>
</dbReference>
<sequence length="242" mass="27729">MRALIVDDEPLARNELVYLLNHIGGFEVLNEAENVSETLEALLIEDYDLIFLDINLMDENGIELGHKIQKMKSPPAIIFATAHDQYAVQAFEVDATDYILKPFDEARIKQAIDKVIAKQRDSEEATDAPRVKVEQAIPVELSDRIHMINQADIIGLSVNHGMTTLFTTHGEYETTEPLNAYEKRLNPEHFLRIHRAHIVNQAHIIAVEHWFNYTFMLTLTNDVKMQVSRSYMKDFKAQLGLN</sequence>
<dbReference type="FunFam" id="3.40.50.2300:FF:000134">
    <property type="entry name" value="Autolysin response regulator LytR"/>
    <property type="match status" value="1"/>
</dbReference>
<accession>K9ALF4</accession>
<evidence type="ECO:0000259" key="8">
    <source>
        <dbReference type="PROSITE" id="PS50110"/>
    </source>
</evidence>
<evidence type="ECO:0000256" key="6">
    <source>
        <dbReference type="ARBA" id="ARBA00023163"/>
    </source>
</evidence>
<evidence type="ECO:0000259" key="9">
    <source>
        <dbReference type="PROSITE" id="PS50930"/>
    </source>
</evidence>
<dbReference type="InterPro" id="IPR011006">
    <property type="entry name" value="CheY-like_superfamily"/>
</dbReference>
<dbReference type="Proteomes" id="UP000009885">
    <property type="component" value="Unassembled WGS sequence"/>
</dbReference>
<dbReference type="GO" id="GO:0000156">
    <property type="term" value="F:phosphorelay response regulator activity"/>
    <property type="evidence" value="ECO:0007669"/>
    <property type="project" value="InterPro"/>
</dbReference>
<keyword evidence="5" id="KW-0238">DNA-binding</keyword>
<dbReference type="Pfam" id="PF04397">
    <property type="entry name" value="LytTR"/>
    <property type="match status" value="1"/>
</dbReference>
<dbReference type="SUPFAM" id="SSF52172">
    <property type="entry name" value="CheY-like"/>
    <property type="match status" value="1"/>
</dbReference>
<keyword evidence="11" id="KW-1185">Reference proteome</keyword>
<evidence type="ECO:0000313" key="10">
    <source>
        <dbReference type="EMBL" id="EKU48129.1"/>
    </source>
</evidence>
<dbReference type="RefSeq" id="WP_009383222.1">
    <property type="nucleotide sequence ID" value="NZ_AMSQ01000007.1"/>
</dbReference>
<name>K9ALF4_9STAP</name>
<evidence type="ECO:0000256" key="7">
    <source>
        <dbReference type="PROSITE-ProRule" id="PRU00169"/>
    </source>
</evidence>
<feature type="domain" description="HTH LytTR-type" evidence="9">
    <location>
        <begin position="137"/>
        <end position="241"/>
    </location>
</feature>
<dbReference type="PANTHER" id="PTHR37299">
    <property type="entry name" value="TRANSCRIPTIONAL REGULATOR-RELATED"/>
    <property type="match status" value="1"/>
</dbReference>
<keyword evidence="6" id="KW-0804">Transcription</keyword>
<gene>
    <name evidence="10" type="ORF">C273_05467</name>
</gene>
<feature type="domain" description="Response regulatory" evidence="8">
    <location>
        <begin position="2"/>
        <end position="116"/>
    </location>
</feature>
<dbReference type="OrthoDB" id="9809318at2"/>
<evidence type="ECO:0000313" key="11">
    <source>
        <dbReference type="Proteomes" id="UP000009885"/>
    </source>
</evidence>
<evidence type="ECO:0000256" key="1">
    <source>
        <dbReference type="ARBA" id="ARBA00004496"/>
    </source>
</evidence>
<protein>
    <submittedName>
        <fullName evidence="10">Two-component response regulator</fullName>
    </submittedName>
</protein>
<keyword evidence="4" id="KW-0805">Transcription regulation</keyword>
<dbReference type="Gene3D" id="3.40.50.2300">
    <property type="match status" value="1"/>
</dbReference>
<dbReference type="AlphaFoldDB" id="K9ALF4"/>
<dbReference type="InterPro" id="IPR046947">
    <property type="entry name" value="LytR-like"/>
</dbReference>
<keyword evidence="3" id="KW-0902">Two-component regulatory system</keyword>
<dbReference type="Gene3D" id="2.40.50.40">
    <property type="match status" value="1"/>
</dbReference>
<dbReference type="PROSITE" id="PS50110">
    <property type="entry name" value="RESPONSE_REGULATORY"/>
    <property type="match status" value="1"/>
</dbReference>
<feature type="modified residue" description="4-aspartylphosphate" evidence="7">
    <location>
        <position position="53"/>
    </location>
</feature>
<dbReference type="PROSITE" id="PS50930">
    <property type="entry name" value="HTH_LYTTR"/>
    <property type="match status" value="1"/>
</dbReference>
<comment type="caution">
    <text evidence="10">The sequence shown here is derived from an EMBL/GenBank/DDBJ whole genome shotgun (WGS) entry which is preliminary data.</text>
</comment>
<dbReference type="eggNOG" id="COG3279">
    <property type="taxonomic scope" value="Bacteria"/>
</dbReference>
<dbReference type="SMART" id="SM00448">
    <property type="entry name" value="REC"/>
    <property type="match status" value="1"/>
</dbReference>
<evidence type="ECO:0000256" key="4">
    <source>
        <dbReference type="ARBA" id="ARBA00023015"/>
    </source>
</evidence>
<dbReference type="GO" id="GO:0003677">
    <property type="term" value="F:DNA binding"/>
    <property type="evidence" value="ECO:0007669"/>
    <property type="project" value="UniProtKB-KW"/>
</dbReference>
<dbReference type="InterPro" id="IPR001789">
    <property type="entry name" value="Sig_transdc_resp-reg_receiver"/>
</dbReference>
<dbReference type="EMBL" id="AMSQ01000007">
    <property type="protein sequence ID" value="EKU48129.1"/>
    <property type="molecule type" value="Genomic_DNA"/>
</dbReference>
<dbReference type="SMART" id="SM00850">
    <property type="entry name" value="LytTR"/>
    <property type="match status" value="1"/>
</dbReference>
<dbReference type="InterPro" id="IPR007492">
    <property type="entry name" value="LytTR_DNA-bd_dom"/>
</dbReference>
<dbReference type="Gene3D" id="2.20.25.10">
    <property type="match status" value="1"/>
</dbReference>
<keyword evidence="2 7" id="KW-0597">Phosphoprotein</keyword>
<evidence type="ECO:0000256" key="2">
    <source>
        <dbReference type="ARBA" id="ARBA00022553"/>
    </source>
</evidence>
<proteinExistence type="predicted"/>
<evidence type="ECO:0000256" key="3">
    <source>
        <dbReference type="ARBA" id="ARBA00023012"/>
    </source>
</evidence>
<dbReference type="PANTHER" id="PTHR37299:SF1">
    <property type="entry name" value="STAGE 0 SPORULATION PROTEIN A HOMOLOG"/>
    <property type="match status" value="1"/>
</dbReference>
<dbReference type="Pfam" id="PF00072">
    <property type="entry name" value="Response_reg"/>
    <property type="match status" value="1"/>
</dbReference>
<comment type="subcellular location">
    <subcellularLocation>
        <location evidence="1">Cytoplasm</location>
    </subcellularLocation>
</comment>
<organism evidence="10 11">
    <name type="scientific">Staphylococcus massiliensis S46</name>
    <dbReference type="NCBI Taxonomy" id="1229783"/>
    <lineage>
        <taxon>Bacteria</taxon>
        <taxon>Bacillati</taxon>
        <taxon>Bacillota</taxon>
        <taxon>Bacilli</taxon>
        <taxon>Bacillales</taxon>
        <taxon>Staphylococcaceae</taxon>
        <taxon>Staphylococcus</taxon>
    </lineage>
</organism>
<dbReference type="PATRIC" id="fig|1229783.3.peg.1104"/>